<dbReference type="PANTHER" id="PTHR46238">
    <property type="entry name" value="REVERSE TRANSCRIPTASE DOMAIN-CONTAINING PROTEIN"/>
    <property type="match status" value="1"/>
</dbReference>
<dbReference type="InterPro" id="IPR038765">
    <property type="entry name" value="Papain-like_cys_pep_sf"/>
</dbReference>
<accession>A0A2G2Z4R0</accession>
<gene>
    <name evidence="4" type="ORF">T459_20466</name>
</gene>
<evidence type="ECO:0000313" key="5">
    <source>
        <dbReference type="Proteomes" id="UP000222542"/>
    </source>
</evidence>
<name>A0A2G2Z4R0_CAPAN</name>
<feature type="compositionally biased region" description="Polar residues" evidence="2">
    <location>
        <begin position="517"/>
        <end position="532"/>
    </location>
</feature>
<dbReference type="InterPro" id="IPR056924">
    <property type="entry name" value="SH3_Tf2-1"/>
</dbReference>
<proteinExistence type="inferred from homology"/>
<dbReference type="GO" id="GO:0004843">
    <property type="term" value="F:cysteine-type deubiquitinase activity"/>
    <property type="evidence" value="ECO:0007669"/>
    <property type="project" value="InterPro"/>
</dbReference>
<dbReference type="Gramene" id="PHT76944">
    <property type="protein sequence ID" value="PHT76944"/>
    <property type="gene ID" value="T459_20466"/>
</dbReference>
<evidence type="ECO:0000259" key="3">
    <source>
        <dbReference type="PROSITE" id="PS50235"/>
    </source>
</evidence>
<dbReference type="AlphaFoldDB" id="A0A2G2Z4R0"/>
<reference evidence="4 5" key="2">
    <citation type="journal article" date="2017" name="Genome Biol.">
        <title>New reference genome sequences of hot pepper reveal the massive evolution of plant disease-resistance genes by retroduplication.</title>
        <authorList>
            <person name="Kim S."/>
            <person name="Park J."/>
            <person name="Yeom S.I."/>
            <person name="Kim Y.M."/>
            <person name="Seo E."/>
            <person name="Kim K.T."/>
            <person name="Kim M.S."/>
            <person name="Lee J.M."/>
            <person name="Cheong K."/>
            <person name="Shin H.S."/>
            <person name="Kim S.B."/>
            <person name="Han K."/>
            <person name="Lee J."/>
            <person name="Park M."/>
            <person name="Lee H.A."/>
            <person name="Lee H.Y."/>
            <person name="Lee Y."/>
            <person name="Oh S."/>
            <person name="Lee J.H."/>
            <person name="Choi E."/>
            <person name="Choi E."/>
            <person name="Lee S.E."/>
            <person name="Jeon J."/>
            <person name="Kim H."/>
            <person name="Choi G."/>
            <person name="Song H."/>
            <person name="Lee J."/>
            <person name="Lee S.C."/>
            <person name="Kwon J.K."/>
            <person name="Lee H.Y."/>
            <person name="Koo N."/>
            <person name="Hong Y."/>
            <person name="Kim R.W."/>
            <person name="Kang W.H."/>
            <person name="Huh J.H."/>
            <person name="Kang B.C."/>
            <person name="Yang T.J."/>
            <person name="Lee Y.H."/>
            <person name="Bennetzen J.L."/>
            <person name="Choi D."/>
        </authorList>
    </citation>
    <scope>NUCLEOTIDE SEQUENCE [LARGE SCALE GENOMIC DNA]</scope>
    <source>
        <strain evidence="5">cv. CM334</strain>
    </source>
</reference>
<dbReference type="SUPFAM" id="SSF54001">
    <property type="entry name" value="Cysteine proteinases"/>
    <property type="match status" value="1"/>
</dbReference>
<evidence type="ECO:0000313" key="4">
    <source>
        <dbReference type="EMBL" id="PHT76944.1"/>
    </source>
</evidence>
<dbReference type="Proteomes" id="UP000222542">
    <property type="component" value="Unassembled WGS sequence"/>
</dbReference>
<dbReference type="InterPro" id="IPR001394">
    <property type="entry name" value="Peptidase_C19_UCH"/>
</dbReference>
<dbReference type="Gene3D" id="3.90.70.10">
    <property type="entry name" value="Cysteine proteinases"/>
    <property type="match status" value="1"/>
</dbReference>
<dbReference type="PROSITE" id="PS50235">
    <property type="entry name" value="USP_3"/>
    <property type="match status" value="1"/>
</dbReference>
<feature type="compositionally biased region" description="Basic and acidic residues" evidence="2">
    <location>
        <begin position="680"/>
        <end position="691"/>
    </location>
</feature>
<feature type="region of interest" description="Disordered" evidence="2">
    <location>
        <begin position="668"/>
        <end position="700"/>
    </location>
</feature>
<dbReference type="OMA" id="ANGCKSN"/>
<feature type="region of interest" description="Disordered" evidence="2">
    <location>
        <begin position="517"/>
        <end position="574"/>
    </location>
</feature>
<sequence>MDPFKALYGKRYRSPIGWFEVGETRLFGPDLIHQAMEKVKGKLIPLYVGLYLILRRVRNVAYALELPASLASIHPMFHVSKKCVGDPSLIVPIEDIGNLDSLSYGEVPIGILDKQVRRLRTKDVASVKVLWRNQKGNGEIDEDVSHRIGAGWMKWKLASGVLCDKKVPPKLKGKFYRVAVRPAMLYGVECWPGDRVRNETIREKVGVTPVKNKMREVRLRWFGHVMRRGMDAPVRRCERLALDGFRRGRDAQLELELNDNWRFLLLTPANLLLRRVSCYGDSGAAAACPFCILEKRIARYGRQEDVPQFLHYVIDSYHNTCLLLKKLQQQRRKGDGVGVDGNGNTIVKNVKCLSCGAESNKVDEITDISLDVSHSSSLKDALQKYFQPEVWMETTSTSARTKKQMSILQAPNVLVIQLKRFEGIYGGMIDKSIAFEEVLVLSSYMCKGSQDLHPEYNLFGTIVHSGFSPDSGHYYAYIKDAVGRWYCCNGSYVSLSTLQEVLSEKVFILFFSRTKQRSPPTKTCLSTNGSKSNHSKGLAKSKISTSDFAKSENGTQVLSHPPEKQNVTTSKVSKMHSSPVRELGIFGRSSFKKIPTSGNIKIVLHQRESGNRTGDVRASVLTEKDGTSLPGRNGVSKSCDNGQMKISHALTNGNGKFPIVATSSVADRPHKDYGGSNGKAVERESCHKEVTRSSSLANGNGKIQSVATDTLRGSLHRNNGENSVIPAISISLYKELSNGHVESSSISGSKRKSPRSMHPA</sequence>
<dbReference type="InterPro" id="IPR018200">
    <property type="entry name" value="USP_CS"/>
</dbReference>
<feature type="compositionally biased region" description="Basic residues" evidence="2">
    <location>
        <begin position="749"/>
        <end position="760"/>
    </location>
</feature>
<comment type="similarity">
    <text evidence="1">Belongs to the peptidase C19 family.</text>
</comment>
<dbReference type="PROSITE" id="PS00973">
    <property type="entry name" value="USP_2"/>
    <property type="match status" value="1"/>
</dbReference>
<feature type="compositionally biased region" description="Polar residues" evidence="2">
    <location>
        <begin position="565"/>
        <end position="574"/>
    </location>
</feature>
<evidence type="ECO:0000256" key="2">
    <source>
        <dbReference type="SAM" id="MobiDB-lite"/>
    </source>
</evidence>
<dbReference type="EMBL" id="AYRZ02000007">
    <property type="protein sequence ID" value="PHT76944.1"/>
    <property type="molecule type" value="Genomic_DNA"/>
</dbReference>
<dbReference type="Pfam" id="PF00443">
    <property type="entry name" value="UCH"/>
    <property type="match status" value="1"/>
</dbReference>
<organism evidence="4 5">
    <name type="scientific">Capsicum annuum</name>
    <name type="common">Capsicum pepper</name>
    <dbReference type="NCBI Taxonomy" id="4072"/>
    <lineage>
        <taxon>Eukaryota</taxon>
        <taxon>Viridiplantae</taxon>
        <taxon>Streptophyta</taxon>
        <taxon>Embryophyta</taxon>
        <taxon>Tracheophyta</taxon>
        <taxon>Spermatophyta</taxon>
        <taxon>Magnoliopsida</taxon>
        <taxon>eudicotyledons</taxon>
        <taxon>Gunneridae</taxon>
        <taxon>Pentapetalae</taxon>
        <taxon>asterids</taxon>
        <taxon>lamiids</taxon>
        <taxon>Solanales</taxon>
        <taxon>Solanaceae</taxon>
        <taxon>Solanoideae</taxon>
        <taxon>Capsiceae</taxon>
        <taxon>Capsicum</taxon>
    </lineage>
</organism>
<comment type="caution">
    <text evidence="4">The sequence shown here is derived from an EMBL/GenBank/DDBJ whole genome shotgun (WGS) entry which is preliminary data.</text>
</comment>
<reference evidence="4 5" key="1">
    <citation type="journal article" date="2014" name="Nat. Genet.">
        <title>Genome sequence of the hot pepper provides insights into the evolution of pungency in Capsicum species.</title>
        <authorList>
            <person name="Kim S."/>
            <person name="Park M."/>
            <person name="Yeom S.I."/>
            <person name="Kim Y.M."/>
            <person name="Lee J.M."/>
            <person name="Lee H.A."/>
            <person name="Seo E."/>
            <person name="Choi J."/>
            <person name="Cheong K."/>
            <person name="Kim K.T."/>
            <person name="Jung K."/>
            <person name="Lee G.W."/>
            <person name="Oh S.K."/>
            <person name="Bae C."/>
            <person name="Kim S.B."/>
            <person name="Lee H.Y."/>
            <person name="Kim S.Y."/>
            <person name="Kim M.S."/>
            <person name="Kang B.C."/>
            <person name="Jo Y.D."/>
            <person name="Yang H.B."/>
            <person name="Jeong H.J."/>
            <person name="Kang W.H."/>
            <person name="Kwon J.K."/>
            <person name="Shin C."/>
            <person name="Lim J.Y."/>
            <person name="Park J.H."/>
            <person name="Huh J.H."/>
            <person name="Kim J.S."/>
            <person name="Kim B.D."/>
            <person name="Cohen O."/>
            <person name="Paran I."/>
            <person name="Suh M.C."/>
            <person name="Lee S.B."/>
            <person name="Kim Y.K."/>
            <person name="Shin Y."/>
            <person name="Noh S.J."/>
            <person name="Park J."/>
            <person name="Seo Y.S."/>
            <person name="Kwon S.Y."/>
            <person name="Kim H.A."/>
            <person name="Park J.M."/>
            <person name="Kim H.J."/>
            <person name="Choi S.B."/>
            <person name="Bosland P.W."/>
            <person name="Reeves G."/>
            <person name="Jo S.H."/>
            <person name="Lee B.W."/>
            <person name="Cho H.T."/>
            <person name="Choi H.S."/>
            <person name="Lee M.S."/>
            <person name="Yu Y."/>
            <person name="Do Choi Y."/>
            <person name="Park B.S."/>
            <person name="van Deynze A."/>
            <person name="Ashrafi H."/>
            <person name="Hill T."/>
            <person name="Kim W.T."/>
            <person name="Pai H.S."/>
            <person name="Ahn H.K."/>
            <person name="Yeam I."/>
            <person name="Giovannoni J.J."/>
            <person name="Rose J.K."/>
            <person name="Sorensen I."/>
            <person name="Lee S.J."/>
            <person name="Kim R.W."/>
            <person name="Choi I.Y."/>
            <person name="Choi B.S."/>
            <person name="Lim J.S."/>
            <person name="Lee Y.H."/>
            <person name="Choi D."/>
        </authorList>
    </citation>
    <scope>NUCLEOTIDE SEQUENCE [LARGE SCALE GENOMIC DNA]</scope>
    <source>
        <strain evidence="5">cv. CM334</strain>
    </source>
</reference>
<feature type="region of interest" description="Disordered" evidence="2">
    <location>
        <begin position="739"/>
        <end position="760"/>
    </location>
</feature>
<feature type="compositionally biased region" description="Polar residues" evidence="2">
    <location>
        <begin position="542"/>
        <end position="558"/>
    </location>
</feature>
<feature type="domain" description="USP" evidence="3">
    <location>
        <begin position="208"/>
        <end position="514"/>
    </location>
</feature>
<dbReference type="STRING" id="4072.A0A2G2Z4R0"/>
<protein>
    <recommendedName>
        <fullName evidence="3">USP domain-containing protein</fullName>
    </recommendedName>
</protein>
<dbReference type="Pfam" id="PF24626">
    <property type="entry name" value="SH3_Tf2-1"/>
    <property type="match status" value="1"/>
</dbReference>
<keyword evidence="5" id="KW-1185">Reference proteome</keyword>
<dbReference type="GO" id="GO:0016579">
    <property type="term" value="P:protein deubiquitination"/>
    <property type="evidence" value="ECO:0007669"/>
    <property type="project" value="InterPro"/>
</dbReference>
<dbReference type="InterPro" id="IPR028889">
    <property type="entry name" value="USP"/>
</dbReference>
<evidence type="ECO:0000256" key="1">
    <source>
        <dbReference type="ARBA" id="ARBA00009085"/>
    </source>
</evidence>
<dbReference type="PANTHER" id="PTHR46238:SF8">
    <property type="entry name" value="ENDONUCLEASE_EXONUCLEASE_PHOSPHATASE DOMAIN-CONTAINING PROTEIN"/>
    <property type="match status" value="1"/>
</dbReference>